<accession>X6MEJ7</accession>
<dbReference type="EMBL" id="ASPP01021521">
    <property type="protein sequence ID" value="ETO12324.1"/>
    <property type="molecule type" value="Genomic_DNA"/>
</dbReference>
<gene>
    <name evidence="3" type="ORF">RFI_25052</name>
</gene>
<feature type="domain" description="Sin3 C-terminal" evidence="2">
    <location>
        <begin position="36"/>
        <end position="148"/>
    </location>
</feature>
<dbReference type="OrthoDB" id="10265969at2759"/>
<organism evidence="3 4">
    <name type="scientific">Reticulomyxa filosa</name>
    <dbReference type="NCBI Taxonomy" id="46433"/>
    <lineage>
        <taxon>Eukaryota</taxon>
        <taxon>Sar</taxon>
        <taxon>Rhizaria</taxon>
        <taxon>Retaria</taxon>
        <taxon>Foraminifera</taxon>
        <taxon>Monothalamids</taxon>
        <taxon>Reticulomyxidae</taxon>
        <taxon>Reticulomyxa</taxon>
    </lineage>
</organism>
<dbReference type="Pfam" id="PF16879">
    <property type="entry name" value="Sin3a_C"/>
    <property type="match status" value="1"/>
</dbReference>
<feature type="transmembrane region" description="Helical" evidence="1">
    <location>
        <begin position="31"/>
        <end position="51"/>
    </location>
</feature>
<sequence length="214" mass="25365">HVLSSTNGQSNIDVKDTTASPLLFSFHNRPSHVLIANTTLYTILRLYFFLFDRLRTAKKLSWKPHSIRKLSDAEKFEINQQFYNLVWNMLDDEINEQKFENKLFLLLGTQAYELTTLKMLISTLTKEFITHISADFSHIVQFVNLWKYYTMQWKLIDPNDWKARLDLMHRYHNDMRARCPDHHKLPLVQIEYFLDTDELAMQVICANHIATDVA</sequence>
<keyword evidence="1" id="KW-0812">Transmembrane</keyword>
<keyword evidence="4" id="KW-1185">Reference proteome</keyword>
<reference evidence="3 4" key="1">
    <citation type="journal article" date="2013" name="Curr. Biol.">
        <title>The Genome of the Foraminiferan Reticulomyxa filosa.</title>
        <authorList>
            <person name="Glockner G."/>
            <person name="Hulsmann N."/>
            <person name="Schleicher M."/>
            <person name="Noegel A.A."/>
            <person name="Eichinger L."/>
            <person name="Gallinger C."/>
            <person name="Pawlowski J."/>
            <person name="Sierra R."/>
            <person name="Euteneuer U."/>
            <person name="Pillet L."/>
            <person name="Moustafa A."/>
            <person name="Platzer M."/>
            <person name="Groth M."/>
            <person name="Szafranski K."/>
            <person name="Schliwa M."/>
        </authorList>
    </citation>
    <scope>NUCLEOTIDE SEQUENCE [LARGE SCALE GENOMIC DNA]</scope>
</reference>
<evidence type="ECO:0000313" key="3">
    <source>
        <dbReference type="EMBL" id="ETO12324.1"/>
    </source>
</evidence>
<feature type="non-terminal residue" evidence="3">
    <location>
        <position position="214"/>
    </location>
</feature>
<dbReference type="AlphaFoldDB" id="X6MEJ7"/>
<protein>
    <recommendedName>
        <fullName evidence="2">Sin3 C-terminal domain-containing protein</fullName>
    </recommendedName>
</protein>
<evidence type="ECO:0000259" key="2">
    <source>
        <dbReference type="Pfam" id="PF16879"/>
    </source>
</evidence>
<dbReference type="Proteomes" id="UP000023152">
    <property type="component" value="Unassembled WGS sequence"/>
</dbReference>
<evidence type="ECO:0000256" key="1">
    <source>
        <dbReference type="SAM" id="Phobius"/>
    </source>
</evidence>
<keyword evidence="1" id="KW-1133">Transmembrane helix</keyword>
<feature type="non-terminal residue" evidence="3">
    <location>
        <position position="1"/>
    </location>
</feature>
<comment type="caution">
    <text evidence="3">The sequence shown here is derived from an EMBL/GenBank/DDBJ whole genome shotgun (WGS) entry which is preliminary data.</text>
</comment>
<name>X6MEJ7_RETFI</name>
<keyword evidence="1" id="KW-0472">Membrane</keyword>
<evidence type="ECO:0000313" key="4">
    <source>
        <dbReference type="Proteomes" id="UP000023152"/>
    </source>
</evidence>
<proteinExistence type="predicted"/>
<dbReference type="InterPro" id="IPR031693">
    <property type="entry name" value="Sin3_C"/>
</dbReference>